<protein>
    <submittedName>
        <fullName evidence="7">FAD binding domain-containing protein</fullName>
    </submittedName>
</protein>
<dbReference type="VEuPathDB" id="FungiDB:MCYG_07489"/>
<dbReference type="AlphaFoldDB" id="C5FYS2"/>
<reference evidence="8" key="1">
    <citation type="journal article" date="2012" name="MBio">
        <title>Comparative genome analysis of Trichophyton rubrum and related dermatophytes reveals candidate genes involved in infection.</title>
        <authorList>
            <person name="Martinez D.A."/>
            <person name="Oliver B.G."/>
            <person name="Graeser Y."/>
            <person name="Goldberg J.M."/>
            <person name="Li W."/>
            <person name="Martinez-Rossi N.M."/>
            <person name="Monod M."/>
            <person name="Shelest E."/>
            <person name="Barton R.C."/>
            <person name="Birch E."/>
            <person name="Brakhage A.A."/>
            <person name="Chen Z."/>
            <person name="Gurr S.J."/>
            <person name="Heiman D."/>
            <person name="Heitman J."/>
            <person name="Kosti I."/>
            <person name="Rossi A."/>
            <person name="Saif S."/>
            <person name="Samalova M."/>
            <person name="Saunders C.W."/>
            <person name="Shea T."/>
            <person name="Summerbell R.C."/>
            <person name="Xu J."/>
            <person name="Young S."/>
            <person name="Zeng Q."/>
            <person name="Birren B.W."/>
            <person name="Cuomo C.A."/>
            <person name="White T.C."/>
        </authorList>
    </citation>
    <scope>NUCLEOTIDE SEQUENCE [LARGE SCALE GENOMIC DNA]</scope>
    <source>
        <strain evidence="8">ATCC MYA-4605 / CBS 113480</strain>
    </source>
</reference>
<dbReference type="Gene3D" id="3.50.50.60">
    <property type="entry name" value="FAD/NAD(P)-binding domain"/>
    <property type="match status" value="1"/>
</dbReference>
<evidence type="ECO:0000256" key="5">
    <source>
        <dbReference type="SAM" id="Phobius"/>
    </source>
</evidence>
<keyword evidence="3" id="KW-0274">FAD</keyword>
<dbReference type="OMA" id="YYALEHI"/>
<dbReference type="SUPFAM" id="SSF51905">
    <property type="entry name" value="FAD/NAD(P)-binding domain"/>
    <property type="match status" value="1"/>
</dbReference>
<dbReference type="GO" id="GO:0071949">
    <property type="term" value="F:FAD binding"/>
    <property type="evidence" value="ECO:0007669"/>
    <property type="project" value="InterPro"/>
</dbReference>
<dbReference type="GO" id="GO:0004497">
    <property type="term" value="F:monooxygenase activity"/>
    <property type="evidence" value="ECO:0007669"/>
    <property type="project" value="InterPro"/>
</dbReference>
<dbReference type="PANTHER" id="PTHR47356:SF2">
    <property type="entry name" value="FAD-BINDING DOMAIN-CONTAINING PROTEIN-RELATED"/>
    <property type="match status" value="1"/>
</dbReference>
<keyword evidence="8" id="KW-1185">Reference proteome</keyword>
<evidence type="ECO:0000313" key="8">
    <source>
        <dbReference type="Proteomes" id="UP000002035"/>
    </source>
</evidence>
<dbReference type="STRING" id="554155.C5FYS2"/>
<dbReference type="HOGENOM" id="CLU_009665_12_0_1"/>
<dbReference type="Pfam" id="PF01494">
    <property type="entry name" value="FAD_binding_3"/>
    <property type="match status" value="1"/>
</dbReference>
<keyword evidence="2" id="KW-0285">Flavoprotein</keyword>
<organism evidence="7 8">
    <name type="scientific">Arthroderma otae (strain ATCC MYA-4605 / CBS 113480)</name>
    <name type="common">Microsporum canis</name>
    <dbReference type="NCBI Taxonomy" id="554155"/>
    <lineage>
        <taxon>Eukaryota</taxon>
        <taxon>Fungi</taxon>
        <taxon>Dikarya</taxon>
        <taxon>Ascomycota</taxon>
        <taxon>Pezizomycotina</taxon>
        <taxon>Eurotiomycetes</taxon>
        <taxon>Eurotiomycetidae</taxon>
        <taxon>Onygenales</taxon>
        <taxon>Arthrodermataceae</taxon>
        <taxon>Microsporum</taxon>
    </lineage>
</organism>
<feature type="transmembrane region" description="Helical" evidence="5">
    <location>
        <begin position="511"/>
        <end position="535"/>
    </location>
</feature>
<evidence type="ECO:0000256" key="2">
    <source>
        <dbReference type="ARBA" id="ARBA00022630"/>
    </source>
</evidence>
<evidence type="ECO:0000259" key="6">
    <source>
        <dbReference type="Pfam" id="PF01494"/>
    </source>
</evidence>
<feature type="transmembrane region" description="Helical" evidence="5">
    <location>
        <begin position="556"/>
        <end position="577"/>
    </location>
</feature>
<proteinExistence type="inferred from homology"/>
<dbReference type="InterPro" id="IPR002938">
    <property type="entry name" value="FAD-bd"/>
</dbReference>
<keyword evidence="5" id="KW-0472">Membrane</keyword>
<dbReference type="OrthoDB" id="10029326at2759"/>
<keyword evidence="5" id="KW-1133">Transmembrane helix</keyword>
<feature type="transmembrane region" description="Helical" evidence="5">
    <location>
        <begin position="621"/>
        <end position="641"/>
    </location>
</feature>
<dbReference type="EMBL" id="DS995707">
    <property type="protein sequence ID" value="EEQ34670.1"/>
    <property type="molecule type" value="Genomic_DNA"/>
</dbReference>
<dbReference type="RefSeq" id="XP_002843706.1">
    <property type="nucleotide sequence ID" value="XM_002843660.1"/>
</dbReference>
<keyword evidence="5" id="KW-0812">Transmembrane</keyword>
<comment type="similarity">
    <text evidence="1">Belongs to the paxM FAD-dependent monooxygenase family.</text>
</comment>
<keyword evidence="4" id="KW-0560">Oxidoreductase</keyword>
<dbReference type="PRINTS" id="PR00420">
    <property type="entry name" value="RNGMNOXGNASE"/>
</dbReference>
<dbReference type="InterPro" id="IPR050562">
    <property type="entry name" value="FAD_mOase_fung"/>
</dbReference>
<dbReference type="GeneID" id="9225211"/>
<feature type="domain" description="FAD-binding" evidence="6">
    <location>
        <begin position="2"/>
        <end position="323"/>
    </location>
</feature>
<accession>C5FYS2</accession>
<evidence type="ECO:0000256" key="1">
    <source>
        <dbReference type="ARBA" id="ARBA00007992"/>
    </source>
</evidence>
<name>C5FYS2_ARTOC</name>
<dbReference type="eggNOG" id="KOG2614">
    <property type="taxonomic scope" value="Eukaryota"/>
</dbReference>
<gene>
    <name evidence="7" type="ORF">MCYG_07489</name>
</gene>
<feature type="transmembrane region" description="Helical" evidence="5">
    <location>
        <begin position="696"/>
        <end position="722"/>
    </location>
</feature>
<evidence type="ECO:0000256" key="3">
    <source>
        <dbReference type="ARBA" id="ARBA00022827"/>
    </source>
</evidence>
<dbReference type="PANTHER" id="PTHR47356">
    <property type="entry name" value="FAD-DEPENDENT MONOOXYGENASE ASQG-RELATED"/>
    <property type="match status" value="1"/>
</dbReference>
<evidence type="ECO:0000313" key="7">
    <source>
        <dbReference type="EMBL" id="EEQ34670.1"/>
    </source>
</evidence>
<dbReference type="Proteomes" id="UP000002035">
    <property type="component" value="Unassembled WGS sequence"/>
</dbReference>
<sequence length="806" mass="88849">MRVVIVGGGLAGLTLASALEKANVDFVLLEARGRFDPQVGASIGLNAAAMRILDQLGAAKSIMDETAPIKVSKVHRSDGKLVMPPALTFPILKTRFGYGACFLDRQRALRALMDSIRSKDNMLPNKTVSRIDQTDSGVSVHCQDGSSYHGDVVVGCDGVNSKASTRSEMCRLASEEDPGHFLTLKQTNGLIEGTVDTVFDNGRSMLVITGKHGRVFWFYHEKLDKVYYTDAEDYPRYSQADAEKLAQKNAWRPVTETVTLGDIWEQRVTYTLVPLEEALFDMWSWGRIATVGDNSHKMTPNTGQAGNNAIESAAALANQLQRLHDEPPVTLQKIKSALRKWQEKRQARVSATVKEAAMVCRLQALDSRMASFVMNYVVPNASESFLSLVTGTLIGAEIIEYLPVPAQSFEGSCPFNPTQGVGKHEPLLKRMALALPLLFLSFWVATMTPVDSVDASIRRFPQPSQLAEPGERAQVLQSLRPLAEDCVIYAIWLIESNRRANAMTFARFPTIFWLLGFRFGPGVVAPCYCFLHFLFSGIERFASTDGRLTNVAYTKLILPSVVLFMGAPVLLTLRGYITKVDTALWHWRWMLIAITHWMIVKTGMSKVSMDEDTMGNPLRDLPYIRWCLCVLSAVSAAMFIATRQSQLSNPLSSALLPGVGGNLSDLNRHGALLASLFWVGLLIHDIKSAGMTKQSWAKILTIGFVSGALAGPAATVALGWIWREEILASRRERHAITRDKYSGKSILDVQKEMISPRGEAASSDRHNKAACCKVLVLEASLTAVGFELGFNHRLNNDKIQDVAIPI</sequence>
<dbReference type="InterPro" id="IPR036188">
    <property type="entry name" value="FAD/NAD-bd_sf"/>
</dbReference>
<feature type="transmembrane region" description="Helical" evidence="5">
    <location>
        <begin position="583"/>
        <end position="600"/>
    </location>
</feature>
<evidence type="ECO:0000256" key="4">
    <source>
        <dbReference type="ARBA" id="ARBA00023002"/>
    </source>
</evidence>